<reference evidence="11 12" key="1">
    <citation type="submission" date="2016-10" db="EMBL/GenBank/DDBJ databases">
        <authorList>
            <person name="de Groot N.N."/>
        </authorList>
    </citation>
    <scope>NUCLEOTIDE SEQUENCE [LARGE SCALE GENOMIC DNA]</scope>
    <source>
        <strain evidence="11 12">S137</strain>
    </source>
</reference>
<dbReference type="NCBIfam" id="TIGR00215">
    <property type="entry name" value="lpxB"/>
    <property type="match status" value="1"/>
</dbReference>
<dbReference type="OrthoDB" id="9801642at2"/>
<dbReference type="PANTHER" id="PTHR30372:SF4">
    <property type="entry name" value="LIPID-A-DISACCHARIDE SYNTHASE, MITOCHONDRIAL-RELATED"/>
    <property type="match status" value="1"/>
</dbReference>
<evidence type="ECO:0000256" key="5">
    <source>
        <dbReference type="ARBA" id="ARBA00022556"/>
    </source>
</evidence>
<keyword evidence="6" id="KW-0328">Glycosyltransferase</keyword>
<organism evidence="11 12">
    <name type="scientific">Selenomonas ruminantium</name>
    <dbReference type="NCBI Taxonomy" id="971"/>
    <lineage>
        <taxon>Bacteria</taxon>
        <taxon>Bacillati</taxon>
        <taxon>Bacillota</taxon>
        <taxon>Negativicutes</taxon>
        <taxon>Selenomonadales</taxon>
        <taxon>Selenomonadaceae</taxon>
        <taxon>Selenomonas</taxon>
    </lineage>
</organism>
<dbReference type="EMBL" id="FNJQ01000018">
    <property type="protein sequence ID" value="SDP42520.1"/>
    <property type="molecule type" value="Genomic_DNA"/>
</dbReference>
<name>A0A1H0SLD4_SELRU</name>
<comment type="catalytic activity">
    <reaction evidence="9">
        <text>a lipid X + a UDP-2-N,3-O-bis[(3R)-3-hydroxyacyl]-alpha-D-glucosamine = a lipid A disaccharide + UDP + H(+)</text>
        <dbReference type="Rhea" id="RHEA:67828"/>
        <dbReference type="ChEBI" id="CHEBI:15378"/>
        <dbReference type="ChEBI" id="CHEBI:58223"/>
        <dbReference type="ChEBI" id="CHEBI:137748"/>
        <dbReference type="ChEBI" id="CHEBI:176338"/>
        <dbReference type="ChEBI" id="CHEBI:176343"/>
        <dbReference type="EC" id="2.4.1.182"/>
    </reaction>
</comment>
<dbReference type="GO" id="GO:0009245">
    <property type="term" value="P:lipid A biosynthetic process"/>
    <property type="evidence" value="ECO:0007669"/>
    <property type="project" value="UniProtKB-UniRule"/>
</dbReference>
<dbReference type="AlphaFoldDB" id="A0A1H0SLD4"/>
<dbReference type="GO" id="GO:0016020">
    <property type="term" value="C:membrane"/>
    <property type="evidence" value="ECO:0007669"/>
    <property type="project" value="GOC"/>
</dbReference>
<evidence type="ECO:0000256" key="9">
    <source>
        <dbReference type="ARBA" id="ARBA00048975"/>
    </source>
</evidence>
<protein>
    <recommendedName>
        <fullName evidence="3 10">Lipid-A-disaccharide synthase</fullName>
        <ecNumber evidence="2 10">2.4.1.182</ecNumber>
    </recommendedName>
</protein>
<evidence type="ECO:0000256" key="4">
    <source>
        <dbReference type="ARBA" id="ARBA00022516"/>
    </source>
</evidence>
<proteinExistence type="predicted"/>
<evidence type="ECO:0000313" key="11">
    <source>
        <dbReference type="EMBL" id="SDP42520.1"/>
    </source>
</evidence>
<dbReference type="Gene3D" id="3.40.50.2000">
    <property type="entry name" value="Glycogen Phosphorylase B"/>
    <property type="match status" value="2"/>
</dbReference>
<evidence type="ECO:0000256" key="1">
    <source>
        <dbReference type="ARBA" id="ARBA00002056"/>
    </source>
</evidence>
<accession>A0A1H0SLD4</accession>
<evidence type="ECO:0000256" key="6">
    <source>
        <dbReference type="ARBA" id="ARBA00022676"/>
    </source>
</evidence>
<dbReference type="Pfam" id="PF02684">
    <property type="entry name" value="LpxB"/>
    <property type="match status" value="1"/>
</dbReference>
<dbReference type="GO" id="GO:0008915">
    <property type="term" value="F:lipid-A-disaccharide synthase activity"/>
    <property type="evidence" value="ECO:0007669"/>
    <property type="project" value="UniProtKB-UniRule"/>
</dbReference>
<dbReference type="PANTHER" id="PTHR30372">
    <property type="entry name" value="LIPID-A-DISACCHARIDE SYNTHASE"/>
    <property type="match status" value="1"/>
</dbReference>
<comment type="function">
    <text evidence="1">Condensation of UDP-2,3-diacylglucosamine and 2,3-diacylglucosamine-1-phosphate to form lipid A disaccharide, a precursor of lipid A, a phosphorylated glycolipid that anchors the lipopolysaccharide to the outer membrane of the cell.</text>
</comment>
<dbReference type="EC" id="2.4.1.182" evidence="2 10"/>
<evidence type="ECO:0000256" key="2">
    <source>
        <dbReference type="ARBA" id="ARBA00012687"/>
    </source>
</evidence>
<dbReference type="Proteomes" id="UP000182412">
    <property type="component" value="Unassembled WGS sequence"/>
</dbReference>
<evidence type="ECO:0000256" key="3">
    <source>
        <dbReference type="ARBA" id="ARBA00020902"/>
    </source>
</evidence>
<keyword evidence="7" id="KW-0808">Transferase</keyword>
<keyword evidence="8" id="KW-0443">Lipid metabolism</keyword>
<dbReference type="InterPro" id="IPR003835">
    <property type="entry name" value="Glyco_trans_19"/>
</dbReference>
<dbReference type="SUPFAM" id="SSF53756">
    <property type="entry name" value="UDP-Glycosyltransferase/glycogen phosphorylase"/>
    <property type="match status" value="1"/>
</dbReference>
<evidence type="ECO:0000256" key="8">
    <source>
        <dbReference type="ARBA" id="ARBA00023098"/>
    </source>
</evidence>
<dbReference type="GO" id="GO:0005543">
    <property type="term" value="F:phospholipid binding"/>
    <property type="evidence" value="ECO:0007669"/>
    <property type="project" value="TreeGrafter"/>
</dbReference>
<evidence type="ECO:0000256" key="7">
    <source>
        <dbReference type="ARBA" id="ARBA00022679"/>
    </source>
</evidence>
<evidence type="ECO:0000256" key="10">
    <source>
        <dbReference type="NCBIfam" id="TIGR00215"/>
    </source>
</evidence>
<gene>
    <name evidence="11" type="ORF">SAMN05216366_11848</name>
</gene>
<dbReference type="RefSeq" id="WP_074572495.1">
    <property type="nucleotide sequence ID" value="NZ_FNJQ01000018.1"/>
</dbReference>
<evidence type="ECO:0000313" key="12">
    <source>
        <dbReference type="Proteomes" id="UP000182412"/>
    </source>
</evidence>
<keyword evidence="5" id="KW-0441">Lipid A biosynthesis</keyword>
<sequence length="382" mass="42366">MKIMLSAGEASGDVHGENIARAILAMAPETELIGFGGSRMEDAGVRLRQNFADYSVMGIWEVLVNIRRIFKLLADLTEFMREEKPDMLVLIDYPDFNWRLAKKAKALGIPVFSYIPPSAWAWRKGRAKSCAKIADEFIAIFPHELQVYEQAGAKISFVGNPLVDAVRPEMPRERARRFFRMPEDKTAVLLLPGSRRQEIELLLPSMLEGAKKLLQERPATVFYLPVADTVSRERIEEMIAAAGVPVTLTNEKRYSLMAAADAAMATSGTVVMEAAILGLPCVVLYRLSPISYAIGKLLVHVENFSLPNILLNEGFQTELLQDAVTADNIAREVARLYPGEQHRREVVEKLKLACSKLGAPGASGRVAERILNAAREYAAAKR</sequence>
<keyword evidence="4" id="KW-0444">Lipid biosynthesis</keyword>